<keyword evidence="9" id="KW-1185">Reference proteome</keyword>
<dbReference type="Gene3D" id="2.30.110.10">
    <property type="entry name" value="Electron Transport, Fmn-binding Protein, Chain A"/>
    <property type="match status" value="1"/>
</dbReference>
<comment type="caution">
    <text evidence="8">The sequence shown here is derived from an EMBL/GenBank/DDBJ whole genome shotgun (WGS) entry which is preliminary data.</text>
</comment>
<evidence type="ECO:0000256" key="3">
    <source>
        <dbReference type="ARBA" id="ARBA00022643"/>
    </source>
</evidence>
<evidence type="ECO:0000256" key="5">
    <source>
        <dbReference type="PIRSR" id="PIRSR000190-2"/>
    </source>
</evidence>
<feature type="domain" description="Pyridoxine 5'-phosphate oxidase dimerisation C-terminal" evidence="7">
    <location>
        <begin position="181"/>
        <end position="221"/>
    </location>
</feature>
<dbReference type="PANTHER" id="PTHR10851:SF0">
    <property type="entry name" value="PYRIDOXINE-5'-PHOSPHATE OXIDASE"/>
    <property type="match status" value="1"/>
</dbReference>
<dbReference type="EMBL" id="QEEX01000001">
    <property type="protein sequence ID" value="PWB97296.1"/>
    <property type="molecule type" value="Genomic_DNA"/>
</dbReference>
<reference evidence="9" key="1">
    <citation type="submission" date="2018-04" db="EMBL/GenBank/DDBJ databases">
        <authorList>
            <person name="Liu S."/>
            <person name="Wang Z."/>
            <person name="Li J."/>
        </authorList>
    </citation>
    <scope>NUCLEOTIDE SEQUENCE [LARGE SCALE GENOMIC DNA]</scope>
    <source>
        <strain evidence="9">S1194</strain>
    </source>
</reference>
<proteinExistence type="inferred from homology"/>
<dbReference type="Pfam" id="PF01243">
    <property type="entry name" value="PNPOx_N"/>
    <property type="match status" value="1"/>
</dbReference>
<feature type="binding site" evidence="5">
    <location>
        <position position="116"/>
    </location>
    <ligand>
        <name>FMN</name>
        <dbReference type="ChEBI" id="CHEBI:58210"/>
    </ligand>
</feature>
<organism evidence="8 9">
    <name type="scientific">Homoserinimonas hongtaonis</name>
    <dbReference type="NCBI Taxonomy" id="2079791"/>
    <lineage>
        <taxon>Bacteria</taxon>
        <taxon>Bacillati</taxon>
        <taxon>Actinomycetota</taxon>
        <taxon>Actinomycetes</taxon>
        <taxon>Micrococcales</taxon>
        <taxon>Microbacteriaceae</taxon>
        <taxon>Homoserinimonas</taxon>
    </lineage>
</organism>
<dbReference type="InterPro" id="IPR011576">
    <property type="entry name" value="Pyridox_Oxase_N"/>
</dbReference>
<evidence type="ECO:0000256" key="1">
    <source>
        <dbReference type="ARBA" id="ARBA00007301"/>
    </source>
</evidence>
<protein>
    <submittedName>
        <fullName evidence="8">Pyridoxamine 5'-phosphate oxidase</fullName>
    </submittedName>
</protein>
<evidence type="ECO:0000259" key="6">
    <source>
        <dbReference type="Pfam" id="PF01243"/>
    </source>
</evidence>
<dbReference type="RefSeq" id="WP_108997308.1">
    <property type="nucleotide sequence ID" value="NZ_QEEX01000001.1"/>
</dbReference>
<evidence type="ECO:0000256" key="4">
    <source>
        <dbReference type="ARBA" id="ARBA00023002"/>
    </source>
</evidence>
<dbReference type="PANTHER" id="PTHR10851">
    <property type="entry name" value="PYRIDOXINE-5-PHOSPHATE OXIDASE"/>
    <property type="match status" value="1"/>
</dbReference>
<dbReference type="GO" id="GO:0004733">
    <property type="term" value="F:pyridoxamine phosphate oxidase activity"/>
    <property type="evidence" value="ECO:0007669"/>
    <property type="project" value="InterPro"/>
</dbReference>
<dbReference type="InterPro" id="IPR012349">
    <property type="entry name" value="Split_barrel_FMN-bd"/>
</dbReference>
<dbReference type="Pfam" id="PF10590">
    <property type="entry name" value="PNP_phzG_C"/>
    <property type="match status" value="1"/>
</dbReference>
<feature type="binding site" evidence="5">
    <location>
        <position position="204"/>
    </location>
    <ligand>
        <name>FMN</name>
        <dbReference type="ChEBI" id="CHEBI:58210"/>
    </ligand>
</feature>
<comment type="similarity">
    <text evidence="1">Belongs to the pyridoxamine 5'-phosphate oxidase family.</text>
</comment>
<evidence type="ECO:0000256" key="2">
    <source>
        <dbReference type="ARBA" id="ARBA00022630"/>
    </source>
</evidence>
<dbReference type="GO" id="GO:0010181">
    <property type="term" value="F:FMN binding"/>
    <property type="evidence" value="ECO:0007669"/>
    <property type="project" value="InterPro"/>
</dbReference>
<dbReference type="InterPro" id="IPR000659">
    <property type="entry name" value="Pyridox_Oxase"/>
</dbReference>
<keyword evidence="2" id="KW-0285">Flavoprotein</keyword>
<dbReference type="GO" id="GO:0008615">
    <property type="term" value="P:pyridoxine biosynthetic process"/>
    <property type="evidence" value="ECO:0007669"/>
    <property type="project" value="InterPro"/>
</dbReference>
<dbReference type="NCBIfam" id="NF004231">
    <property type="entry name" value="PRK05679.1"/>
    <property type="match status" value="1"/>
</dbReference>
<dbReference type="Proteomes" id="UP000244978">
    <property type="component" value="Unassembled WGS sequence"/>
</dbReference>
<dbReference type="InterPro" id="IPR019576">
    <property type="entry name" value="Pyridoxamine_oxidase_dimer_C"/>
</dbReference>
<gene>
    <name evidence="8" type="primary">pdxH</name>
    <name evidence="8" type="ORF">DF220_05220</name>
</gene>
<dbReference type="AlphaFoldDB" id="A0A2U1T0B4"/>
<sequence>MTSHEASDPRRPPHLDTLSGMIEIELAEFVLPPEEPGGLLARWVDIAIASRVIEPFSMSLATANAQGRPSNRTVLVKKVTASAVEFVTTATSAKGRDLEENPWAAIVAYWRETRQQLRFSGPVERLSDAEADEVFSLRPIAAQASAIASHQSEPLEDYAELRARADRLAQSPAPLPRPPAWNCYRLVPETIEFWHGSVDRLHRRLVYARTPEGWQHRLLNP</sequence>
<feature type="domain" description="Pyridoxamine 5'-phosphate oxidase N-terminal" evidence="6">
    <location>
        <begin position="48"/>
        <end position="169"/>
    </location>
</feature>
<keyword evidence="3 5" id="KW-0288">FMN</keyword>
<keyword evidence="4" id="KW-0560">Oxidoreductase</keyword>
<evidence type="ECO:0000313" key="8">
    <source>
        <dbReference type="EMBL" id="PWB97296.1"/>
    </source>
</evidence>
<dbReference type="PIRSF" id="PIRSF000190">
    <property type="entry name" value="Pyd_amn-ph_oxd"/>
    <property type="match status" value="1"/>
</dbReference>
<feature type="binding site" evidence="5">
    <location>
        <position position="94"/>
    </location>
    <ligand>
        <name>FMN</name>
        <dbReference type="ChEBI" id="CHEBI:58210"/>
    </ligand>
</feature>
<accession>A0A2U1T0B4</accession>
<evidence type="ECO:0000313" key="9">
    <source>
        <dbReference type="Proteomes" id="UP000244978"/>
    </source>
</evidence>
<feature type="binding site" evidence="5">
    <location>
        <position position="194"/>
    </location>
    <ligand>
        <name>FMN</name>
        <dbReference type="ChEBI" id="CHEBI:58210"/>
    </ligand>
</feature>
<evidence type="ECO:0000259" key="7">
    <source>
        <dbReference type="Pfam" id="PF10590"/>
    </source>
</evidence>
<comment type="cofactor">
    <cofactor evidence="5">
        <name>FMN</name>
        <dbReference type="ChEBI" id="CHEBI:58210"/>
    </cofactor>
    <text evidence="5">Binds 1 FMN per subunit.</text>
</comment>
<name>A0A2U1T0B4_9MICO</name>
<dbReference type="SUPFAM" id="SSF50475">
    <property type="entry name" value="FMN-binding split barrel"/>
    <property type="match status" value="1"/>
</dbReference>
<feature type="binding site" evidence="5">
    <location>
        <begin position="72"/>
        <end position="77"/>
    </location>
    <ligand>
        <name>FMN</name>
        <dbReference type="ChEBI" id="CHEBI:58210"/>
    </ligand>
</feature>
<feature type="binding site" evidence="5">
    <location>
        <begin position="151"/>
        <end position="152"/>
    </location>
    <ligand>
        <name>FMN</name>
        <dbReference type="ChEBI" id="CHEBI:58210"/>
    </ligand>
</feature>